<dbReference type="InterPro" id="IPR015424">
    <property type="entry name" value="PyrdxlP-dep_Trfase"/>
</dbReference>
<keyword evidence="6" id="KW-0456">Lyase</keyword>
<dbReference type="RefSeq" id="WP_125061163.1">
    <property type="nucleotide sequence ID" value="NZ_BDQK01000016.1"/>
</dbReference>
<keyword evidence="7" id="KW-1185">Reference proteome</keyword>
<comment type="similarity">
    <text evidence="3">Belongs to the class-V pyridoxal-phosphate-dependent aminotransferase family.</text>
</comment>
<protein>
    <submittedName>
        <fullName evidence="6">L-cysteine/cystine lyase</fullName>
    </submittedName>
</protein>
<dbReference type="PANTHER" id="PTHR43586">
    <property type="entry name" value="CYSTEINE DESULFURASE"/>
    <property type="match status" value="1"/>
</dbReference>
<dbReference type="PANTHER" id="PTHR43586:SF4">
    <property type="entry name" value="ISOPENICILLIN N EPIMERASE"/>
    <property type="match status" value="1"/>
</dbReference>
<evidence type="ECO:0000313" key="6">
    <source>
        <dbReference type="EMBL" id="GBF82159.1"/>
    </source>
</evidence>
<reference evidence="7" key="1">
    <citation type="submission" date="2017-05" db="EMBL/GenBank/DDBJ databases">
        <title>Physiological properties and genetic analysis related to exopolysaccharide production of fresh-water unicellular cyanobacterium Aphanothece sacrum, Suizenji Nori, that has been cultured as a food source in Japan.</title>
        <authorList>
            <person name="Kanesaki Y."/>
            <person name="Yoshikawa S."/>
            <person name="Ohki K."/>
        </authorList>
    </citation>
    <scope>NUCLEOTIDE SEQUENCE [LARGE SCALE GENOMIC DNA]</scope>
    <source>
        <strain evidence="7">FPU1</strain>
    </source>
</reference>
<dbReference type="EMBL" id="BDQK01000016">
    <property type="protein sequence ID" value="GBF82159.1"/>
    <property type="molecule type" value="Genomic_DNA"/>
</dbReference>
<dbReference type="Pfam" id="PF00266">
    <property type="entry name" value="Aminotran_5"/>
    <property type="match status" value="1"/>
</dbReference>
<organism evidence="6 7">
    <name type="scientific">Aphanothece sacrum FPU1</name>
    <dbReference type="NCBI Taxonomy" id="1920663"/>
    <lineage>
        <taxon>Bacteria</taxon>
        <taxon>Bacillati</taxon>
        <taxon>Cyanobacteriota</taxon>
        <taxon>Cyanophyceae</taxon>
        <taxon>Oscillatoriophycideae</taxon>
        <taxon>Chroococcales</taxon>
        <taxon>Aphanothecaceae</taxon>
        <taxon>Aphanothece</taxon>
    </lineage>
</organism>
<accession>A0A401ILN5</accession>
<dbReference type="OrthoDB" id="9804366at2"/>
<keyword evidence="2" id="KW-0663">Pyridoxal phosphate</keyword>
<gene>
    <name evidence="6" type="ORF">AsFPU1_3586</name>
</gene>
<dbReference type="AlphaFoldDB" id="A0A401ILN5"/>
<dbReference type="InterPro" id="IPR015422">
    <property type="entry name" value="PyrdxlP-dep_Trfase_small"/>
</dbReference>
<dbReference type="InterPro" id="IPR000192">
    <property type="entry name" value="Aminotrans_V_dom"/>
</dbReference>
<evidence type="ECO:0000256" key="2">
    <source>
        <dbReference type="ARBA" id="ARBA00022898"/>
    </source>
</evidence>
<evidence type="ECO:0000259" key="5">
    <source>
        <dbReference type="Pfam" id="PF00266"/>
    </source>
</evidence>
<dbReference type="Gene3D" id="3.40.640.10">
    <property type="entry name" value="Type I PLP-dependent aspartate aminotransferase-like (Major domain)"/>
    <property type="match status" value="1"/>
</dbReference>
<dbReference type="PROSITE" id="PS00595">
    <property type="entry name" value="AA_TRANSFER_CLASS_5"/>
    <property type="match status" value="1"/>
</dbReference>
<sequence length="395" mass="43905">MTHPQAISSSVEKQRQEFPGLTNKVYFNFGGQGTLPRAGLEAILDAHKFLQQQGPFSLKVNAWLEQKNCLLRQEIASELGVFPETITLTENVTAGCNIVLWGLEWQEGDRILMTDCEHPGIIAIVQEIARRFGVGIDICPILNTLNQGDPVAIIKEHLTPQTRLVVLSHLLWNTGQVLPLGDIVHVCHNYSDHPVQVLVDAAQSAGSLALNLPEIGVDFYAFTGHKWFCGPAGVGGLYIRPESFSSVHPTFIGWRGINMNAMGQPTGWKEDGRRFEVASSAYPQYEGLRAAIAVHRDWGTPEERYQQICQLSEYLWQGLSKIDGIQCLKNSPPEAGLVSFTINRDISHDKAVQELEKQGFFVRTIRDPNCIRACVHYFTLPAEIEQLIGAIGKII</sequence>
<dbReference type="InterPro" id="IPR020578">
    <property type="entry name" value="Aminotrans_V_PyrdxlP_BS"/>
</dbReference>
<dbReference type="InterPro" id="IPR015421">
    <property type="entry name" value="PyrdxlP-dep_Trfase_major"/>
</dbReference>
<dbReference type="Gene3D" id="3.90.1150.10">
    <property type="entry name" value="Aspartate Aminotransferase, domain 1"/>
    <property type="match status" value="1"/>
</dbReference>
<evidence type="ECO:0000256" key="1">
    <source>
        <dbReference type="ARBA" id="ARBA00001933"/>
    </source>
</evidence>
<proteinExistence type="inferred from homology"/>
<dbReference type="Proteomes" id="UP000287247">
    <property type="component" value="Unassembled WGS sequence"/>
</dbReference>
<comment type="cofactor">
    <cofactor evidence="1 4">
        <name>pyridoxal 5'-phosphate</name>
        <dbReference type="ChEBI" id="CHEBI:597326"/>
    </cofactor>
</comment>
<comment type="caution">
    <text evidence="6">The sequence shown here is derived from an EMBL/GenBank/DDBJ whole genome shotgun (WGS) entry which is preliminary data.</text>
</comment>
<name>A0A401ILN5_APHSA</name>
<feature type="domain" description="Aminotransferase class V" evidence="5">
    <location>
        <begin position="72"/>
        <end position="364"/>
    </location>
</feature>
<dbReference type="SUPFAM" id="SSF53383">
    <property type="entry name" value="PLP-dependent transferases"/>
    <property type="match status" value="1"/>
</dbReference>
<dbReference type="GO" id="GO:0016829">
    <property type="term" value="F:lyase activity"/>
    <property type="evidence" value="ECO:0007669"/>
    <property type="project" value="UniProtKB-KW"/>
</dbReference>
<evidence type="ECO:0000256" key="3">
    <source>
        <dbReference type="RuleBase" id="RU004075"/>
    </source>
</evidence>
<evidence type="ECO:0000256" key="4">
    <source>
        <dbReference type="RuleBase" id="RU004504"/>
    </source>
</evidence>
<evidence type="ECO:0000313" key="7">
    <source>
        <dbReference type="Proteomes" id="UP000287247"/>
    </source>
</evidence>